<keyword evidence="2" id="KW-1185">Reference proteome</keyword>
<evidence type="ECO:0000313" key="1">
    <source>
        <dbReference type="EMBL" id="TQV87503.1"/>
    </source>
</evidence>
<dbReference type="OrthoDB" id="6003516at2"/>
<protein>
    <recommendedName>
        <fullName evidence="3">Tetratricopeptide repeat protein</fullName>
    </recommendedName>
</protein>
<proteinExistence type="predicted"/>
<dbReference type="EMBL" id="VIKS01000007">
    <property type="protein sequence ID" value="TQV87503.1"/>
    <property type="molecule type" value="Genomic_DNA"/>
</dbReference>
<reference evidence="1 2" key="1">
    <citation type="submission" date="2019-07" db="EMBL/GenBank/DDBJ databases">
        <title>Draft genome for Aliikangiella sp. M105.</title>
        <authorList>
            <person name="Wang G."/>
        </authorList>
    </citation>
    <scope>NUCLEOTIDE SEQUENCE [LARGE SCALE GENOMIC DNA]</scope>
    <source>
        <strain evidence="1 2">M105</strain>
    </source>
</reference>
<dbReference type="RefSeq" id="WP_142893680.1">
    <property type="nucleotide sequence ID" value="NZ_ML660164.1"/>
</dbReference>
<accession>A0A545UDJ4</accession>
<organism evidence="1 2">
    <name type="scientific">Aliikangiella coralliicola</name>
    <dbReference type="NCBI Taxonomy" id="2592383"/>
    <lineage>
        <taxon>Bacteria</taxon>
        <taxon>Pseudomonadati</taxon>
        <taxon>Pseudomonadota</taxon>
        <taxon>Gammaproteobacteria</taxon>
        <taxon>Oceanospirillales</taxon>
        <taxon>Pleioneaceae</taxon>
        <taxon>Aliikangiella</taxon>
    </lineage>
</organism>
<dbReference type="InterPro" id="IPR011990">
    <property type="entry name" value="TPR-like_helical_dom_sf"/>
</dbReference>
<evidence type="ECO:0008006" key="3">
    <source>
        <dbReference type="Google" id="ProtNLM"/>
    </source>
</evidence>
<gene>
    <name evidence="1" type="ORF">FLL46_11550</name>
</gene>
<dbReference type="Proteomes" id="UP000315439">
    <property type="component" value="Unassembled WGS sequence"/>
</dbReference>
<dbReference type="SUPFAM" id="SSF81901">
    <property type="entry name" value="HCP-like"/>
    <property type="match status" value="1"/>
</dbReference>
<comment type="caution">
    <text evidence="1">The sequence shown here is derived from an EMBL/GenBank/DDBJ whole genome shotgun (WGS) entry which is preliminary data.</text>
</comment>
<name>A0A545UDJ4_9GAMM</name>
<dbReference type="AlphaFoldDB" id="A0A545UDJ4"/>
<dbReference type="PROSITE" id="PS51257">
    <property type="entry name" value="PROKAR_LIPOPROTEIN"/>
    <property type="match status" value="1"/>
</dbReference>
<dbReference type="Gene3D" id="1.25.40.10">
    <property type="entry name" value="Tetratricopeptide repeat domain"/>
    <property type="match status" value="1"/>
</dbReference>
<evidence type="ECO:0000313" key="2">
    <source>
        <dbReference type="Proteomes" id="UP000315439"/>
    </source>
</evidence>
<sequence>MNKIITVLIIGTFLLVVGCKSTEVNRAGEHASQGESAFMNEVKTKAVVYSQVDNTKQEKLFLDGNSSSAIDELKKQNKNHTAADYFILGNMLYRTDIEASFNYHKMAYREYPNEPSVQLEMAMQYHREGDCKTALPFYEKIISSGSLSSKPKFVLVAHCYLKAGKYEKAVEYWQMSDFANYHVSIDKTIHDVFGKTHPMSRYSKLAQRIKQGDESAIGSILELSERWDLDWWNISFNEKAYSNALSLIYETWPAESKVGQELLHYELMNSASDLSEFKEYCDKFGYFSTASSLPKNPYLMKKLVTSALELKYITPEQLLDKHFDYIKNNLAPDEQAIYQLEVLAHILVSTKNNDKLPEIDEIGWKKYKKVKFAKSFYIGHLIKNENKIQFNDPVLEAMINDFPKEPYFRVQQYAIALKANKQTKKQLVALIDAEYYGLLSNRNQFARSLNSFYHRLATQY</sequence>